<evidence type="ECO:0000256" key="1">
    <source>
        <dbReference type="ARBA" id="ARBA00004141"/>
    </source>
</evidence>
<protein>
    <recommendedName>
        <fullName evidence="13">CSC1/OSCA1-like 7TM region domain-containing protein</fullName>
    </recommendedName>
</protein>
<feature type="transmembrane region" description="Helical" evidence="8">
    <location>
        <begin position="691"/>
        <end position="711"/>
    </location>
</feature>
<feature type="transmembrane region" description="Helical" evidence="8">
    <location>
        <begin position="761"/>
        <end position="779"/>
    </location>
</feature>
<feature type="transmembrane region" description="Helical" evidence="8">
    <location>
        <begin position="548"/>
        <end position="569"/>
    </location>
</feature>
<evidence type="ECO:0000256" key="5">
    <source>
        <dbReference type="ARBA" id="ARBA00022989"/>
    </source>
</evidence>
<feature type="region of interest" description="Disordered" evidence="7">
    <location>
        <begin position="939"/>
        <end position="1098"/>
    </location>
</feature>
<evidence type="ECO:0000313" key="11">
    <source>
        <dbReference type="EMBL" id="KAJ8605180.1"/>
    </source>
</evidence>
<dbReference type="InterPro" id="IPR045122">
    <property type="entry name" value="Csc1-like"/>
</dbReference>
<dbReference type="Pfam" id="PF02714">
    <property type="entry name" value="RSN1_7TM"/>
    <property type="match status" value="1"/>
</dbReference>
<evidence type="ECO:0008006" key="13">
    <source>
        <dbReference type="Google" id="ProtNLM"/>
    </source>
</evidence>
<comment type="subcellular location">
    <subcellularLocation>
        <location evidence="1">Membrane</location>
        <topology evidence="1">Multi-pass membrane protein</topology>
    </subcellularLocation>
</comment>
<sequence length="1140" mass="126383">MSKDEESESEAESGLVGFYAIAFASGAYIVAYLFVFAQARRRDPEFFAPHRPEGAASKASSFVGLVKTVVRMRDDEIVDSAGMDAFLWVLRARMNVAVGMRCLACAIALSTTFAFANEDANCDRNEETHCTRAGFARTSLLNVPIRDWRMWGVPFAAWIVLPAAIKLVAKYDALASKFAYERAIKEAPINFYAVVMTDLPHSLSTAPKIRAFFARIGLGDAVVQVHPVRSIDWGRAGRKGDDDDEEEEEEEVMDQSHHAVSMKREAEKMKKAFGGALRNIIDNKRKPGVRKLVADYEQALAACARADAMLAILLAKEAAERRSRAENESSLKFLEASMHFASKASKAANSATSKMASLVADDERTACAKARRTAEEKRQALLAYVDDQAEEDEDDDEGLPHCAGAVVVFRRVAEALMASAAPLVVYEDSEVIRSDDDDDDDDREDAAASPEDDEENPPEAAADAQQDHQQQQQQQQQISLQLAIEPAPEPRDIIWGALEHLQPAKVRQRLRDQGNVTKTLTTIYFLVILSATQAAAATALGRYASNPIVAACAGSVPALIQTTFLDLAAEMMRRLAVKCDGIWSQSGIMAACYRDFSPFLLINFMLANLLGGSLTEALQSFGKDPSKLPKLLGAGVVGLAPYFAGFAVLRLAQLLTKSDSGLRVFEYFQTKILVKIAWTKRERDALYAAKPALLAVPASWADLFLCMTLLYTPFGSAPTVCLAVAFLLVDLVFSKYKVSSVYYTQFDTKGAALWPLTVDHAIRSVRVAAFIVFLVMLLVCDKTPPPKSHHTFWIVVVLLLLQFYLRDKAVSIHRKRKLMYLHLKHSRGALPLLAAAAVDQRRAPMTPSSLWGQPHVLPPVDHPTFAKVLPGAKPVPPAEDLEHATCVPGVETIMRLQDDLAAWLERHQRDTRTASTVRVEDERRFSVFSRCTSITSFEGEAYATPRGTIPSDEDDSSSESPTRTIEDDETKLETLLEEEEEKPRSEEEKPRSEEEKPQSEEEKPRSEVEKPQSEVEKPRSEEEKPQSEEEKPQSSSSIELPRVIKHEEDDDDDGDSFSTKEKKKKKRPLDEFLALQLSDPGTINLDQEEVKTADDKSDEFKAQVKEEPDDDNHNVPQHDKAVREQHEAQCATNSTVCGSC</sequence>
<feature type="domain" description="CSC1/OSCA1-like N-terminal transmembrane" evidence="10">
    <location>
        <begin position="21"/>
        <end position="167"/>
    </location>
</feature>
<feature type="transmembrane region" description="Helical" evidence="8">
    <location>
        <begin position="791"/>
        <end position="807"/>
    </location>
</feature>
<gene>
    <name evidence="11" type="ORF">CTAYLR_000384</name>
</gene>
<feature type="compositionally biased region" description="Basic and acidic residues" evidence="7">
    <location>
        <begin position="1088"/>
        <end position="1098"/>
    </location>
</feature>
<feature type="transmembrane region" description="Helical" evidence="8">
    <location>
        <begin position="98"/>
        <end position="116"/>
    </location>
</feature>
<feature type="compositionally biased region" description="Acidic residues" evidence="7">
    <location>
        <begin position="242"/>
        <end position="253"/>
    </location>
</feature>
<reference evidence="11" key="1">
    <citation type="submission" date="2023-01" db="EMBL/GenBank/DDBJ databases">
        <title>Metagenome sequencing of chrysophaentin producing Chrysophaeum taylorii.</title>
        <authorList>
            <person name="Davison J."/>
            <person name="Bewley C."/>
        </authorList>
    </citation>
    <scope>NUCLEOTIDE SEQUENCE</scope>
    <source>
        <strain evidence="11">NIES-1699</strain>
    </source>
</reference>
<evidence type="ECO:0000256" key="6">
    <source>
        <dbReference type="ARBA" id="ARBA00023136"/>
    </source>
</evidence>
<feature type="transmembrane region" description="Helical" evidence="8">
    <location>
        <begin position="631"/>
        <end position="652"/>
    </location>
</feature>
<dbReference type="PANTHER" id="PTHR13018:SF5">
    <property type="entry name" value="RE44586P"/>
    <property type="match status" value="1"/>
</dbReference>
<dbReference type="InterPro" id="IPR032880">
    <property type="entry name" value="CSC1/OSCA1-like_N"/>
</dbReference>
<feature type="compositionally biased region" description="Acidic residues" evidence="7">
    <location>
        <begin position="435"/>
        <end position="457"/>
    </location>
</feature>
<evidence type="ECO:0000256" key="2">
    <source>
        <dbReference type="ARBA" id="ARBA00007779"/>
    </source>
</evidence>
<feature type="transmembrane region" description="Helical" evidence="8">
    <location>
        <begin position="515"/>
        <end position="536"/>
    </location>
</feature>
<feature type="domain" description="CSC1/OSCA1-like 7TM region" evidence="9">
    <location>
        <begin position="545"/>
        <end position="775"/>
    </location>
</feature>
<dbReference type="GO" id="GO:0005886">
    <property type="term" value="C:plasma membrane"/>
    <property type="evidence" value="ECO:0007669"/>
    <property type="project" value="TreeGrafter"/>
</dbReference>
<dbReference type="PANTHER" id="PTHR13018">
    <property type="entry name" value="PROBABLE MEMBRANE PROTEIN DUF221-RELATED"/>
    <property type="match status" value="1"/>
</dbReference>
<evidence type="ECO:0000256" key="8">
    <source>
        <dbReference type="SAM" id="Phobius"/>
    </source>
</evidence>
<feature type="transmembrane region" description="Helical" evidence="8">
    <location>
        <begin position="16"/>
        <end position="37"/>
    </location>
</feature>
<organism evidence="11 12">
    <name type="scientific">Chrysophaeum taylorii</name>
    <dbReference type="NCBI Taxonomy" id="2483200"/>
    <lineage>
        <taxon>Eukaryota</taxon>
        <taxon>Sar</taxon>
        <taxon>Stramenopiles</taxon>
        <taxon>Ochrophyta</taxon>
        <taxon>Pelagophyceae</taxon>
        <taxon>Pelagomonadales</taxon>
        <taxon>Pelagomonadaceae</taxon>
        <taxon>Chrysophaeum</taxon>
    </lineage>
</organism>
<keyword evidence="3" id="KW-0813">Transport</keyword>
<evidence type="ECO:0000259" key="10">
    <source>
        <dbReference type="Pfam" id="PF13967"/>
    </source>
</evidence>
<dbReference type="AlphaFoldDB" id="A0AAD7UG08"/>
<feature type="transmembrane region" description="Helical" evidence="8">
    <location>
        <begin position="590"/>
        <end position="611"/>
    </location>
</feature>
<comment type="caution">
    <text evidence="11">The sequence shown here is derived from an EMBL/GenBank/DDBJ whole genome shotgun (WGS) entry which is preliminary data.</text>
</comment>
<keyword evidence="12" id="KW-1185">Reference proteome</keyword>
<feature type="compositionally biased region" description="Low complexity" evidence="7">
    <location>
        <begin position="458"/>
        <end position="477"/>
    </location>
</feature>
<dbReference type="Proteomes" id="UP001230188">
    <property type="component" value="Unassembled WGS sequence"/>
</dbReference>
<proteinExistence type="inferred from homology"/>
<comment type="similarity">
    <text evidence="2">Belongs to the CSC1 (TC 1.A.17) family.</text>
</comment>
<feature type="compositionally biased region" description="Basic and acidic residues" evidence="7">
    <location>
        <begin position="981"/>
        <end position="1032"/>
    </location>
</feature>
<evidence type="ECO:0000313" key="12">
    <source>
        <dbReference type="Proteomes" id="UP001230188"/>
    </source>
</evidence>
<evidence type="ECO:0000259" key="9">
    <source>
        <dbReference type="Pfam" id="PF02714"/>
    </source>
</evidence>
<feature type="transmembrane region" description="Helical" evidence="8">
    <location>
        <begin position="148"/>
        <end position="169"/>
    </location>
</feature>
<evidence type="ECO:0000256" key="4">
    <source>
        <dbReference type="ARBA" id="ARBA00022692"/>
    </source>
</evidence>
<evidence type="ECO:0000256" key="7">
    <source>
        <dbReference type="SAM" id="MobiDB-lite"/>
    </source>
</evidence>
<accession>A0AAD7UG08</accession>
<dbReference type="Pfam" id="PF13967">
    <property type="entry name" value="RSN1_TM"/>
    <property type="match status" value="1"/>
</dbReference>
<name>A0AAD7UG08_9STRA</name>
<evidence type="ECO:0000256" key="3">
    <source>
        <dbReference type="ARBA" id="ARBA00022448"/>
    </source>
</evidence>
<feature type="compositionally biased region" description="Acidic residues" evidence="7">
    <location>
        <begin position="966"/>
        <end position="980"/>
    </location>
</feature>
<keyword evidence="4 8" id="KW-0812">Transmembrane</keyword>
<keyword evidence="6 8" id="KW-0472">Membrane</keyword>
<feature type="region of interest" description="Disordered" evidence="7">
    <location>
        <begin position="234"/>
        <end position="261"/>
    </location>
</feature>
<feature type="region of interest" description="Disordered" evidence="7">
    <location>
        <begin position="429"/>
        <end position="478"/>
    </location>
</feature>
<feature type="transmembrane region" description="Helical" evidence="8">
    <location>
        <begin position="717"/>
        <end position="733"/>
    </location>
</feature>
<dbReference type="GO" id="GO:0005227">
    <property type="term" value="F:calcium-activated cation channel activity"/>
    <property type="evidence" value="ECO:0007669"/>
    <property type="project" value="InterPro"/>
</dbReference>
<dbReference type="InterPro" id="IPR003864">
    <property type="entry name" value="CSC1/OSCA1-like_7TM"/>
</dbReference>
<dbReference type="EMBL" id="JAQMWT010000317">
    <property type="protein sequence ID" value="KAJ8605180.1"/>
    <property type="molecule type" value="Genomic_DNA"/>
</dbReference>
<keyword evidence="5 8" id="KW-1133">Transmembrane helix</keyword>